<keyword evidence="3" id="KW-0833">Ubl conjugation pathway</keyword>
<evidence type="ECO:0000313" key="10">
    <source>
        <dbReference type="EMBL" id="VDK61132.1"/>
    </source>
</evidence>
<dbReference type="GO" id="GO:0016042">
    <property type="term" value="P:lipid catabolic process"/>
    <property type="evidence" value="ECO:0007669"/>
    <property type="project" value="UniProtKB-UniRule"/>
</dbReference>
<evidence type="ECO:0000256" key="2">
    <source>
        <dbReference type="ARBA" id="ARBA00006019"/>
    </source>
</evidence>
<dbReference type="PANTHER" id="PTHR11932">
    <property type="entry name" value="CULLIN"/>
    <property type="match status" value="1"/>
</dbReference>
<dbReference type="GO" id="GO:0031625">
    <property type="term" value="F:ubiquitin protein ligase binding"/>
    <property type="evidence" value="ECO:0007669"/>
    <property type="project" value="InterPro"/>
</dbReference>
<dbReference type="InterPro" id="IPR016159">
    <property type="entry name" value="Cullin_repeat-like_dom_sf"/>
</dbReference>
<dbReference type="InterPro" id="IPR045093">
    <property type="entry name" value="Cullin"/>
</dbReference>
<evidence type="ECO:0000256" key="7">
    <source>
        <dbReference type="RuleBase" id="RU003829"/>
    </source>
</evidence>
<evidence type="ECO:0000256" key="6">
    <source>
        <dbReference type="PROSITE-ProRule" id="PRU01161"/>
    </source>
</evidence>
<dbReference type="Pfam" id="PF00888">
    <property type="entry name" value="Cullin"/>
    <property type="match status" value="1"/>
</dbReference>
<dbReference type="EMBL" id="UYRW01000005">
    <property type="protein sequence ID" value="VDK61132.1"/>
    <property type="molecule type" value="Genomic_DNA"/>
</dbReference>
<dbReference type="OrthoDB" id="27073at2759"/>
<dbReference type="PROSITE" id="PS50069">
    <property type="entry name" value="CULLIN_2"/>
    <property type="match status" value="1"/>
</dbReference>
<comment type="similarity">
    <text evidence="2 5 7">Belongs to the cullin family.</text>
</comment>
<reference evidence="12" key="1">
    <citation type="submission" date="2016-06" db="UniProtKB">
        <authorList>
            <consortium name="WormBaseParasite"/>
        </authorList>
    </citation>
    <scope>IDENTIFICATION</scope>
</reference>
<dbReference type="InterPro" id="IPR036317">
    <property type="entry name" value="Cullin_homology_sf"/>
</dbReference>
<dbReference type="Pfam" id="PF01734">
    <property type="entry name" value="Patatin"/>
    <property type="match status" value="1"/>
</dbReference>
<protein>
    <submittedName>
        <fullName evidence="12">PNPLA domain-containing protein</fullName>
    </submittedName>
</protein>
<dbReference type="WBParaSite" id="nOo.2.0.1.t00068-RA">
    <property type="protein sequence ID" value="nOo.2.0.1.t00068-RA"/>
    <property type="gene ID" value="nOo.2.0.1.g00068"/>
</dbReference>
<evidence type="ECO:0000259" key="8">
    <source>
        <dbReference type="PROSITE" id="PS50069"/>
    </source>
</evidence>
<feature type="domain" description="PNPLA" evidence="9">
    <location>
        <begin position="21"/>
        <end position="188"/>
    </location>
</feature>
<dbReference type="SMART" id="SM00182">
    <property type="entry name" value="CULLIN"/>
    <property type="match status" value="1"/>
</dbReference>
<evidence type="ECO:0000256" key="4">
    <source>
        <dbReference type="ARBA" id="ARBA00023098"/>
    </source>
</evidence>
<comment type="pathway">
    <text evidence="1">Protein modification; protein ubiquitination.</text>
</comment>
<dbReference type="PROSITE" id="PS51635">
    <property type="entry name" value="PNPLA"/>
    <property type="match status" value="1"/>
</dbReference>
<dbReference type="CDD" id="cd07204">
    <property type="entry name" value="Pat_PNPLA_like"/>
    <property type="match status" value="1"/>
</dbReference>
<dbReference type="Proteomes" id="UP000271087">
    <property type="component" value="Unassembled WGS sequence"/>
</dbReference>
<comment type="caution">
    <text evidence="6">Lacks conserved residue(s) required for the propagation of feature annotation.</text>
</comment>
<proteinExistence type="inferred from homology"/>
<sequence length="1109" mass="125888">MPASGVRIINADPERIYKASLSLSGCGFLCIYHAGVCAAVKKYAPQLLQNRISGASAGSIIAAAIACNICISQATSLFLSVVSEARSYTFGALNRDFDLLKLVRTKLNDLLPSNAHEICTSRLRISVTRFHDMGNVILDEFHTKDELLDAICCSCFIPVYGGFVYPTFQGEIYIDGGASDNQPVIDTNTITVSPFSGESDICPTDEESASLFEWNFGGTSIRLTANNLYRAAVCLFPPSTEECAAMCRSGFNDALKFLVSNGFMSNAVCLSTEADLLISLNHINKGVGAILTSDSAVYQESHKDEKIVEYIDAVLATDSTQLSHSVQNVFDKAMKKNRFLDYIYSFRVMQLAHYMTLPLTAAYQWFKFCQCLSAWLTARITRRIVDDWQSMRVKHIIDFILNEIHLQGTKVSARFSQQLTITEIEFSGIDQRSFVQEQLNINLSSEAIKEREVLRSIDRLLSKKSVKRDCITTLPVKKKSTLFNNILHTNEQNVIEGDKTSSQIIEQTTELQHRSDILVKVEEKQVMDIVTPKSDGGLQMAQYQCSFYSLRPKQVDFDATWKSIENSIKRIMKLQPLERRIWDYNFYDIYSLCVAIPKPLSERLYRKTEECLEGHVTELYQLINSTNDSELLSIYCQLWNVYYKGALCVHNLFGYLNKQYIKIKRCTEIEGGYGTYSQYLTQKDIKEIGLLAMEIWRKKLIDPMEKRLVGHVLSAIAADREGRNIVPVDTVRGAIMSFVQVDDVDGMREVLDKSPSNLPQNYETYREKFEKKFLQTTTEYYTVLSIKLLSELSCSQYMESVIARIEEENERSIRFLHKSSHEKVTKLCQDVMVDAHKERLYAVCHEYIEGECMNDLHNMYRILKPINGGLLVVIREFQNFVKKTGLEALKGMRGDNIPQQFVENVLQVYNRFSSMVAKVYYDDGDFVGALDKALQAVVNYREDPRQAPKASERLARYTDTLLRKSGKGLSDSELDTKLSQAIIIFRYIEDKDIFQKFYSKMLANRLITSASLSKDAEESMISKLKQACGFEFTSKLSRMFTDVGLSHELTDKFISHCAASNITLNVQMTVLILQAGAWPLSAPNSTPVSGQINFKNYYVVLENLEYSQI</sequence>
<dbReference type="GO" id="GO:0031461">
    <property type="term" value="C:cullin-RING ubiquitin ligase complex"/>
    <property type="evidence" value="ECO:0007669"/>
    <property type="project" value="UniProtKB-ARBA"/>
</dbReference>
<accession>A0A182DWQ0</accession>
<gene>
    <name evidence="10" type="ORF">NOO_LOCUS68</name>
</gene>
<evidence type="ECO:0000256" key="3">
    <source>
        <dbReference type="ARBA" id="ARBA00022786"/>
    </source>
</evidence>
<feature type="short sequence motif" description="GXSXG" evidence="6">
    <location>
        <begin position="54"/>
        <end position="58"/>
    </location>
</feature>
<dbReference type="InterPro" id="IPR016035">
    <property type="entry name" value="Acyl_Trfase/lysoPLipase"/>
</dbReference>
<keyword evidence="6" id="KW-0378">Hydrolase</keyword>
<evidence type="ECO:0000313" key="11">
    <source>
        <dbReference type="Proteomes" id="UP000271087"/>
    </source>
</evidence>
<dbReference type="SUPFAM" id="SSF75632">
    <property type="entry name" value="Cullin homology domain"/>
    <property type="match status" value="1"/>
</dbReference>
<dbReference type="AlphaFoldDB" id="A0A182DWQ0"/>
<dbReference type="SUPFAM" id="SSF74788">
    <property type="entry name" value="Cullin repeat-like"/>
    <property type="match status" value="1"/>
</dbReference>
<feature type="short sequence motif" description="DGA/G" evidence="6">
    <location>
        <begin position="175"/>
        <end position="177"/>
    </location>
</feature>
<dbReference type="InterPro" id="IPR002641">
    <property type="entry name" value="PNPLA_dom"/>
</dbReference>
<dbReference type="GO" id="GO:0006511">
    <property type="term" value="P:ubiquitin-dependent protein catabolic process"/>
    <property type="evidence" value="ECO:0007669"/>
    <property type="project" value="InterPro"/>
</dbReference>
<feature type="active site" description="Proton acceptor" evidence="6">
    <location>
        <position position="175"/>
    </location>
</feature>
<dbReference type="STRING" id="42157.A0A182DWQ0"/>
<feature type="domain" description="Cullin family profile" evidence="8">
    <location>
        <begin position="949"/>
        <end position="1083"/>
    </location>
</feature>
<evidence type="ECO:0000256" key="5">
    <source>
        <dbReference type="PROSITE-ProRule" id="PRU00330"/>
    </source>
</evidence>
<evidence type="ECO:0000259" key="9">
    <source>
        <dbReference type="PROSITE" id="PS51635"/>
    </source>
</evidence>
<feature type="active site" description="Nucleophile" evidence="6">
    <location>
        <position position="56"/>
    </location>
</feature>
<organism evidence="12">
    <name type="scientific">Onchocerca ochengi</name>
    <name type="common">Filarial nematode worm</name>
    <dbReference type="NCBI Taxonomy" id="42157"/>
    <lineage>
        <taxon>Eukaryota</taxon>
        <taxon>Metazoa</taxon>
        <taxon>Ecdysozoa</taxon>
        <taxon>Nematoda</taxon>
        <taxon>Chromadorea</taxon>
        <taxon>Rhabditida</taxon>
        <taxon>Spirurina</taxon>
        <taxon>Spiruromorpha</taxon>
        <taxon>Filarioidea</taxon>
        <taxon>Onchocercidae</taxon>
        <taxon>Onchocerca</taxon>
    </lineage>
</organism>
<reference evidence="10 11" key="2">
    <citation type="submission" date="2018-08" db="EMBL/GenBank/DDBJ databases">
        <authorList>
            <person name="Laetsch R D."/>
            <person name="Stevens L."/>
            <person name="Kumar S."/>
            <person name="Blaxter L. M."/>
        </authorList>
    </citation>
    <scope>NUCLEOTIDE SEQUENCE [LARGE SCALE GENOMIC DNA]</scope>
</reference>
<dbReference type="InterPro" id="IPR001373">
    <property type="entry name" value="Cullin_N"/>
</dbReference>
<dbReference type="Gene3D" id="3.40.1090.10">
    <property type="entry name" value="Cytosolic phospholipase A2 catalytic domain"/>
    <property type="match status" value="2"/>
</dbReference>
<keyword evidence="4 6" id="KW-0443">Lipid metabolism</keyword>
<name>A0A182DWQ0_ONCOC</name>
<keyword evidence="6" id="KW-0442">Lipid degradation</keyword>
<dbReference type="GO" id="GO:0016787">
    <property type="term" value="F:hydrolase activity"/>
    <property type="evidence" value="ECO:0007669"/>
    <property type="project" value="UniProtKB-UniRule"/>
</dbReference>
<dbReference type="FunFam" id="1.20.1310.10:FF:000022">
    <property type="entry name" value="Cullin-2 isoform 2"/>
    <property type="match status" value="1"/>
</dbReference>
<dbReference type="FunFam" id="1.20.1310.10:FF:000001">
    <property type="entry name" value="Cullin 3"/>
    <property type="match status" value="1"/>
</dbReference>
<dbReference type="SUPFAM" id="SSF52151">
    <property type="entry name" value="FabD/lysophospholipase-like"/>
    <property type="match status" value="1"/>
</dbReference>
<evidence type="ECO:0000313" key="12">
    <source>
        <dbReference type="WBParaSite" id="nOo.2.0.1.t00068-RA"/>
    </source>
</evidence>
<keyword evidence="11" id="KW-1185">Reference proteome</keyword>
<evidence type="ECO:0000256" key="1">
    <source>
        <dbReference type="ARBA" id="ARBA00004906"/>
    </source>
</evidence>
<dbReference type="InterPro" id="IPR016158">
    <property type="entry name" value="Cullin_homology"/>
</dbReference>
<dbReference type="FunFam" id="1.20.1310.10:FF:000012">
    <property type="entry name" value="Cullin 2"/>
    <property type="match status" value="1"/>
</dbReference>
<dbReference type="Gene3D" id="1.20.1310.10">
    <property type="entry name" value="Cullin Repeats"/>
    <property type="match status" value="4"/>
</dbReference>